<dbReference type="InterPro" id="IPR012677">
    <property type="entry name" value="Nucleotide-bd_a/b_plait_sf"/>
</dbReference>
<dbReference type="GO" id="GO:1990904">
    <property type="term" value="C:ribonucleoprotein complex"/>
    <property type="evidence" value="ECO:0007669"/>
    <property type="project" value="UniProtKB-KW"/>
</dbReference>
<dbReference type="RefSeq" id="WP_021718966.1">
    <property type="nucleotide sequence ID" value="NZ_AP019004.1"/>
</dbReference>
<dbReference type="GO" id="GO:0003735">
    <property type="term" value="F:structural constituent of ribosome"/>
    <property type="evidence" value="ECO:0007669"/>
    <property type="project" value="InterPro"/>
</dbReference>
<dbReference type="Proteomes" id="UP000443070">
    <property type="component" value="Unassembled WGS sequence"/>
</dbReference>
<dbReference type="GO" id="GO:0019843">
    <property type="term" value="F:rRNA binding"/>
    <property type="evidence" value="ECO:0007669"/>
    <property type="project" value="UniProtKB-UniRule"/>
</dbReference>
<comment type="similarity">
    <text evidence="1 6 7">Belongs to the universal ribosomal protein uL23 family.</text>
</comment>
<evidence type="ECO:0000256" key="7">
    <source>
        <dbReference type="RuleBase" id="RU003934"/>
    </source>
</evidence>
<dbReference type="FunFam" id="3.30.70.330:FF:000001">
    <property type="entry name" value="50S ribosomal protein L23"/>
    <property type="match status" value="1"/>
</dbReference>
<evidence type="ECO:0000256" key="6">
    <source>
        <dbReference type="HAMAP-Rule" id="MF_01369"/>
    </source>
</evidence>
<keyword evidence="11" id="KW-1185">Reference proteome</keyword>
<dbReference type="HAMAP" id="MF_01369_B">
    <property type="entry name" value="Ribosomal_uL23_B"/>
    <property type="match status" value="1"/>
</dbReference>
<dbReference type="GO" id="GO:0006412">
    <property type="term" value="P:translation"/>
    <property type="evidence" value="ECO:0007669"/>
    <property type="project" value="UniProtKB-UniRule"/>
</dbReference>
<dbReference type="PROSITE" id="PS00050">
    <property type="entry name" value="RIBOSOMAL_L23"/>
    <property type="match status" value="1"/>
</dbReference>
<evidence type="ECO:0000256" key="4">
    <source>
        <dbReference type="ARBA" id="ARBA00022980"/>
    </source>
</evidence>
<evidence type="ECO:0000256" key="2">
    <source>
        <dbReference type="ARBA" id="ARBA00022730"/>
    </source>
</evidence>
<keyword evidence="4 6" id="KW-0689">Ribosomal protein</keyword>
<dbReference type="NCBIfam" id="NF004366">
    <property type="entry name" value="PRK05738.3-2"/>
    <property type="match status" value="1"/>
</dbReference>
<organism evidence="8">
    <name type="scientific">Phascolarctobacterium faecium</name>
    <dbReference type="NCBI Taxonomy" id="33025"/>
    <lineage>
        <taxon>Bacteria</taxon>
        <taxon>Bacillati</taxon>
        <taxon>Bacillota</taxon>
        <taxon>Negativicutes</taxon>
        <taxon>Acidaminococcales</taxon>
        <taxon>Acidaminococcaceae</taxon>
        <taxon>Phascolarctobacterium</taxon>
    </lineage>
</organism>
<evidence type="ECO:0000256" key="5">
    <source>
        <dbReference type="ARBA" id="ARBA00023274"/>
    </source>
</evidence>
<accession>A0A3G9H0I3</accession>
<dbReference type="Gene3D" id="3.30.70.330">
    <property type="match status" value="1"/>
</dbReference>
<comment type="subunit">
    <text evidence="6">Part of the 50S ribosomal subunit. Contacts protein L29, and trigger factor when it is bound to the ribosome.</text>
</comment>
<dbReference type="Pfam" id="PF00276">
    <property type="entry name" value="Ribosomal_L23"/>
    <property type="match status" value="1"/>
</dbReference>
<evidence type="ECO:0000256" key="1">
    <source>
        <dbReference type="ARBA" id="ARBA00006700"/>
    </source>
</evidence>
<evidence type="ECO:0000256" key="3">
    <source>
        <dbReference type="ARBA" id="ARBA00022884"/>
    </source>
</evidence>
<reference evidence="8" key="1">
    <citation type="submission" date="2012-11" db="EMBL/GenBank/DDBJ databases">
        <title>Dependencies among metagenomic species, viruses, plasmids and units of genetic variation.</title>
        <authorList>
            <person name="Nielsen H.B."/>
            <person name="Almeida M."/>
            <person name="Juncker A.S."/>
            <person name="Rasmussen S."/>
            <person name="Li J."/>
            <person name="Sunagawa S."/>
            <person name="Plichta D."/>
            <person name="Gautier L."/>
            <person name="Le Chatelier E."/>
            <person name="Peletier E."/>
            <person name="Bonde I."/>
            <person name="Nielsen T."/>
            <person name="Manichanh C."/>
            <person name="Arumugam M."/>
            <person name="Batto J."/>
            <person name="Santos M.B.Q.D."/>
            <person name="Blom N."/>
            <person name="Borruel N."/>
            <person name="Burgdorf K.S."/>
            <person name="Boumezbeur F."/>
            <person name="Casellas F."/>
            <person name="Dore J."/>
            <person name="Guarner F."/>
            <person name="Hansen T."/>
            <person name="Hildebrand F."/>
            <person name="Kaas R.S."/>
            <person name="Kennedy S."/>
            <person name="Kristiansen K."/>
            <person name="Kultima J.R."/>
            <person name="Leonard P."/>
            <person name="Levenez F."/>
            <person name="Lund O."/>
            <person name="Moumen B."/>
            <person name="Le Paslier D."/>
            <person name="Pons N."/>
            <person name="Pedersen O."/>
            <person name="Prifti E."/>
            <person name="Qin J."/>
            <person name="Raes J."/>
            <person name="Tap J."/>
            <person name="Tims S."/>
            <person name="Ussery D.W."/>
            <person name="Yamada T."/>
            <person name="MetaHit consortium"/>
            <person name="Renault P."/>
            <person name="Sicheritz-Ponten T."/>
            <person name="Bork P."/>
            <person name="Wang J."/>
            <person name="Brunak S."/>
            <person name="Ehrlich S.D."/>
        </authorList>
    </citation>
    <scope>NUCLEOTIDE SEQUENCE [LARGE SCALE GENOMIC DNA]</scope>
</reference>
<dbReference type="GeneID" id="49406745"/>
<dbReference type="EMBL" id="WNBW01000001">
    <property type="protein sequence ID" value="MTU02948.1"/>
    <property type="molecule type" value="Genomic_DNA"/>
</dbReference>
<evidence type="ECO:0000313" key="12">
    <source>
        <dbReference type="Proteomes" id="UP000484547"/>
    </source>
</evidence>
<evidence type="ECO:0000313" key="9">
    <source>
        <dbReference type="EMBL" id="MTT74817.1"/>
    </source>
</evidence>
<comment type="function">
    <text evidence="6">One of the early assembly proteins it binds 23S rRNA. One of the proteins that surrounds the polypeptide exit tunnel on the outside of the ribosome. Forms the main docking site for trigger factor binding to the ribosome.</text>
</comment>
<dbReference type="SUPFAM" id="SSF54189">
    <property type="entry name" value="Ribosomal proteins S24e, L23 and L15e"/>
    <property type="match status" value="1"/>
</dbReference>
<dbReference type="EMBL" id="CBDS010000102">
    <property type="protein sequence ID" value="CDB47054.1"/>
    <property type="molecule type" value="Genomic_DNA"/>
</dbReference>
<evidence type="ECO:0000313" key="8">
    <source>
        <dbReference type="EMBL" id="CDB47054.1"/>
    </source>
</evidence>
<dbReference type="NCBIfam" id="NF004359">
    <property type="entry name" value="PRK05738.1-3"/>
    <property type="match status" value="1"/>
</dbReference>
<gene>
    <name evidence="6 9" type="primary">rplW</name>
    <name evidence="8" type="ORF">BN533_02067</name>
    <name evidence="9" type="ORF">GMD11_00865</name>
    <name evidence="10" type="ORF">GMD18_00860</name>
</gene>
<sequence length="96" mass="10941">MAANPRDILLRPIITEKTSVMLQDNKYTFQVPLTANKVEIRQAVEQIFKVKVLNVNTVRVFGKTKRMGKYVGKRSDYKKAIVKLAEGNTIPLFEGM</sequence>
<dbReference type="Proteomes" id="UP000484547">
    <property type="component" value="Unassembled WGS sequence"/>
</dbReference>
<dbReference type="AlphaFoldDB" id="A0A3G9H0I3"/>
<dbReference type="InterPro" id="IPR013025">
    <property type="entry name" value="Ribosomal_uL23-like"/>
</dbReference>
<comment type="caution">
    <text evidence="8">The sequence shown here is derived from an EMBL/GenBank/DDBJ whole genome shotgun (WGS) entry which is preliminary data.</text>
</comment>
<evidence type="ECO:0000313" key="11">
    <source>
        <dbReference type="Proteomes" id="UP000443070"/>
    </source>
</evidence>
<proteinExistence type="inferred from homology"/>
<dbReference type="InterPro" id="IPR001014">
    <property type="entry name" value="Ribosomal_uL23_CS"/>
</dbReference>
<keyword evidence="2 6" id="KW-0699">rRNA-binding</keyword>
<keyword evidence="3 6" id="KW-0694">RNA-binding</keyword>
<dbReference type="NCBIfam" id="NF004363">
    <property type="entry name" value="PRK05738.2-4"/>
    <property type="match status" value="1"/>
</dbReference>
<name>A0A3G9H0I3_9FIRM</name>
<reference evidence="11 12" key="2">
    <citation type="journal article" date="2019" name="Nat. Med.">
        <title>A library of human gut bacterial isolates paired with longitudinal multiomics data enables mechanistic microbiome research.</title>
        <authorList>
            <person name="Poyet M."/>
            <person name="Groussin M."/>
            <person name="Gibbons S.M."/>
            <person name="Avila-Pacheco J."/>
            <person name="Jiang X."/>
            <person name="Kearney S.M."/>
            <person name="Perrotta A.R."/>
            <person name="Berdy B."/>
            <person name="Zhao S."/>
            <person name="Lieberman T.D."/>
            <person name="Swanson P.K."/>
            <person name="Smith M."/>
            <person name="Roesemann S."/>
            <person name="Alexander J.E."/>
            <person name="Rich S.A."/>
            <person name="Livny J."/>
            <person name="Vlamakis H."/>
            <person name="Clish C."/>
            <person name="Bullock K."/>
            <person name="Deik A."/>
            <person name="Scott J."/>
            <person name="Pierce K.A."/>
            <person name="Xavier R.J."/>
            <person name="Alm E.J."/>
        </authorList>
    </citation>
    <scope>NUCLEOTIDE SEQUENCE [LARGE SCALE GENOMIC DNA]</scope>
    <source>
        <strain evidence="9 12">BIOML-A13</strain>
        <strain evidence="10 11">BIOML-A3</strain>
    </source>
</reference>
<dbReference type="OrthoDB" id="9793353at2"/>
<dbReference type="InterPro" id="IPR012678">
    <property type="entry name" value="Ribosomal_uL23/eL15/eS24_sf"/>
</dbReference>
<dbReference type="EMBL" id="WNBM01000001">
    <property type="protein sequence ID" value="MTT74817.1"/>
    <property type="molecule type" value="Genomic_DNA"/>
</dbReference>
<keyword evidence="5 6" id="KW-0687">Ribonucleoprotein</keyword>
<protein>
    <recommendedName>
        <fullName evidence="6">Large ribosomal subunit protein uL23</fullName>
    </recommendedName>
</protein>
<accession>R6IKW5</accession>
<dbReference type="GO" id="GO:0005840">
    <property type="term" value="C:ribosome"/>
    <property type="evidence" value="ECO:0007669"/>
    <property type="project" value="UniProtKB-KW"/>
</dbReference>
<dbReference type="PANTHER" id="PTHR11620">
    <property type="entry name" value="60S RIBOSOMAL PROTEIN L23A"/>
    <property type="match status" value="1"/>
</dbReference>
<evidence type="ECO:0000313" key="10">
    <source>
        <dbReference type="EMBL" id="MTU02948.1"/>
    </source>
</evidence>